<gene>
    <name evidence="2" type="ORF">SLS62_008411</name>
</gene>
<evidence type="ECO:0008006" key="4">
    <source>
        <dbReference type="Google" id="ProtNLM"/>
    </source>
</evidence>
<keyword evidence="3" id="KW-1185">Reference proteome</keyword>
<protein>
    <recommendedName>
        <fullName evidence="4">Tetratricopeptide repeat protein 1</fullName>
    </recommendedName>
</protein>
<organism evidence="2 3">
    <name type="scientific">Diatrype stigma</name>
    <dbReference type="NCBI Taxonomy" id="117547"/>
    <lineage>
        <taxon>Eukaryota</taxon>
        <taxon>Fungi</taxon>
        <taxon>Dikarya</taxon>
        <taxon>Ascomycota</taxon>
        <taxon>Pezizomycotina</taxon>
        <taxon>Sordariomycetes</taxon>
        <taxon>Xylariomycetidae</taxon>
        <taxon>Xylariales</taxon>
        <taxon>Diatrypaceae</taxon>
        <taxon>Diatrype</taxon>
    </lineage>
</organism>
<dbReference type="AlphaFoldDB" id="A0AAN9UJ25"/>
<dbReference type="InterPro" id="IPR011990">
    <property type="entry name" value="TPR-like_helical_dom_sf"/>
</dbReference>
<reference evidence="2 3" key="1">
    <citation type="submission" date="2024-02" db="EMBL/GenBank/DDBJ databases">
        <title>De novo assembly and annotation of 12 fungi associated with fruit tree decline syndrome in Ontario, Canada.</title>
        <authorList>
            <person name="Sulman M."/>
            <person name="Ellouze W."/>
            <person name="Ilyukhin E."/>
        </authorList>
    </citation>
    <scope>NUCLEOTIDE SEQUENCE [LARGE SCALE GENOMIC DNA]</scope>
    <source>
        <strain evidence="2 3">M11/M66-122</strain>
    </source>
</reference>
<dbReference type="Proteomes" id="UP001320420">
    <property type="component" value="Unassembled WGS sequence"/>
</dbReference>
<dbReference type="PANTHER" id="PTHR46014:SF1">
    <property type="entry name" value="TETRATRICOPEPTIDE REPEAT PROTEIN 1"/>
    <property type="match status" value="1"/>
</dbReference>
<feature type="compositionally biased region" description="Basic and acidic residues" evidence="1">
    <location>
        <begin position="121"/>
        <end position="141"/>
    </location>
</feature>
<dbReference type="InterPro" id="IPR052769">
    <property type="entry name" value="TPR_domain_protein"/>
</dbReference>
<dbReference type="PANTHER" id="PTHR46014">
    <property type="entry name" value="TETRATRICOPEPTIDE REPEAT PROTEIN 1"/>
    <property type="match status" value="1"/>
</dbReference>
<dbReference type="SUPFAM" id="SSF48452">
    <property type="entry name" value="TPR-like"/>
    <property type="match status" value="1"/>
</dbReference>
<feature type="region of interest" description="Disordered" evidence="1">
    <location>
        <begin position="121"/>
        <end position="180"/>
    </location>
</feature>
<dbReference type="EMBL" id="JAKJXP020000078">
    <property type="protein sequence ID" value="KAK7749124.1"/>
    <property type="molecule type" value="Genomic_DNA"/>
</dbReference>
<proteinExistence type="predicted"/>
<evidence type="ECO:0000256" key="1">
    <source>
        <dbReference type="SAM" id="MobiDB-lite"/>
    </source>
</evidence>
<feature type="compositionally biased region" description="Basic and acidic residues" evidence="1">
    <location>
        <begin position="167"/>
        <end position="180"/>
    </location>
</feature>
<accession>A0AAN9UJ25</accession>
<evidence type="ECO:0000313" key="2">
    <source>
        <dbReference type="EMBL" id="KAK7749124.1"/>
    </source>
</evidence>
<feature type="compositionally biased region" description="Acidic residues" evidence="1">
    <location>
        <begin position="142"/>
        <end position="155"/>
    </location>
</feature>
<comment type="caution">
    <text evidence="2">The sequence shown here is derived from an EMBL/GenBank/DDBJ whole genome shotgun (WGS) entry which is preliminary data.</text>
</comment>
<feature type="compositionally biased region" description="Acidic residues" evidence="1">
    <location>
        <begin position="19"/>
        <end position="28"/>
    </location>
</feature>
<dbReference type="Gene3D" id="1.25.40.10">
    <property type="entry name" value="Tetratricopeptide repeat domain"/>
    <property type="match status" value="1"/>
</dbReference>
<sequence length="294" mass="32550">MPPDSSTTRNKEESRPDSSEDPEAEPEELATPRFPPDEEANLLRESNDHKAAANALFSSAKYENAINKYEEAAAICPHYLHYELAVIKSNIAACHLKLEQWKEAIKSATDSLDGLGRVEKAEAEAEAAEKEAEEKKEKEATEGEGDNDDDVEDEIVSSGAHKSAPAAKEESAAEEARRKRREDVLRIKAKALMRRARAKSELGGWSNLSGAEEDYKLLSAMANLSPADRKIVQTQLRTLPPRTKAAQEQEMGEMWGKLKDLGNGILKPFGLSTENFQMVKDEKTGGYSMNFQNN</sequence>
<feature type="region of interest" description="Disordered" evidence="1">
    <location>
        <begin position="1"/>
        <end position="39"/>
    </location>
</feature>
<evidence type="ECO:0000313" key="3">
    <source>
        <dbReference type="Proteomes" id="UP001320420"/>
    </source>
</evidence>
<feature type="compositionally biased region" description="Basic and acidic residues" evidence="1">
    <location>
        <begin position="9"/>
        <end position="18"/>
    </location>
</feature>
<name>A0AAN9UJ25_9PEZI</name>